<comment type="caution">
    <text evidence="7">The sequence shown here is derived from an EMBL/GenBank/DDBJ whole genome shotgun (WGS) entry which is preliminary data.</text>
</comment>
<dbReference type="InterPro" id="IPR011545">
    <property type="entry name" value="DEAD/DEAH_box_helicase_dom"/>
</dbReference>
<accession>A0A418IR16</accession>
<dbReference type="GO" id="GO:0003676">
    <property type="term" value="F:nucleic acid binding"/>
    <property type="evidence" value="ECO:0007669"/>
    <property type="project" value="InterPro"/>
</dbReference>
<dbReference type="PANTHER" id="PTHR47961">
    <property type="entry name" value="DNA POLYMERASE THETA, PUTATIVE (AFU_ORTHOLOGUE AFUA_1G05260)-RELATED"/>
    <property type="match status" value="1"/>
</dbReference>
<dbReference type="PROSITE" id="PS51192">
    <property type="entry name" value="HELICASE_ATP_BIND_1"/>
    <property type="match status" value="1"/>
</dbReference>
<keyword evidence="1" id="KW-0547">Nucleotide-binding</keyword>
<evidence type="ECO:0000259" key="6">
    <source>
        <dbReference type="PROSITE" id="PS51194"/>
    </source>
</evidence>
<feature type="domain" description="Helicase C-terminal" evidence="6">
    <location>
        <begin position="277"/>
        <end position="462"/>
    </location>
</feature>
<dbReference type="SMART" id="SM00487">
    <property type="entry name" value="DEXDc"/>
    <property type="match status" value="1"/>
</dbReference>
<dbReference type="PANTHER" id="PTHR47961:SF6">
    <property type="entry name" value="DNA-DIRECTED DNA POLYMERASE"/>
    <property type="match status" value="1"/>
</dbReference>
<evidence type="ECO:0000256" key="2">
    <source>
        <dbReference type="ARBA" id="ARBA00022801"/>
    </source>
</evidence>
<dbReference type="InterPro" id="IPR014001">
    <property type="entry name" value="Helicase_ATP-bd"/>
</dbReference>
<dbReference type="GO" id="GO:0016787">
    <property type="term" value="F:hydrolase activity"/>
    <property type="evidence" value="ECO:0007669"/>
    <property type="project" value="UniProtKB-KW"/>
</dbReference>
<dbReference type="GO" id="GO:0005524">
    <property type="term" value="F:ATP binding"/>
    <property type="evidence" value="ECO:0007669"/>
    <property type="project" value="UniProtKB-KW"/>
</dbReference>
<dbReference type="SMART" id="SM00490">
    <property type="entry name" value="HELICc"/>
    <property type="match status" value="1"/>
</dbReference>
<evidence type="ECO:0000259" key="5">
    <source>
        <dbReference type="PROSITE" id="PS51192"/>
    </source>
</evidence>
<evidence type="ECO:0000256" key="1">
    <source>
        <dbReference type="ARBA" id="ARBA00022741"/>
    </source>
</evidence>
<keyword evidence="8" id="KW-1185">Reference proteome</keyword>
<dbReference type="OrthoDB" id="9815222at2"/>
<evidence type="ECO:0000256" key="4">
    <source>
        <dbReference type="ARBA" id="ARBA00022840"/>
    </source>
</evidence>
<dbReference type="Proteomes" id="UP000285567">
    <property type="component" value="Unassembled WGS sequence"/>
</dbReference>
<reference evidence="7 8" key="1">
    <citation type="journal article" date="2016" name="Front. Microbiol.">
        <title>Comprehensive Phylogenetic Analysis of Bovine Non-aureus Staphylococci Species Based on Whole-Genome Sequencing.</title>
        <authorList>
            <person name="Naushad S."/>
            <person name="Barkema H.W."/>
            <person name="Luby C."/>
            <person name="Condas L.A."/>
            <person name="Nobrega D.B."/>
            <person name="Carson D.A."/>
            <person name="De Buck J."/>
        </authorList>
    </citation>
    <scope>NUCLEOTIDE SEQUENCE [LARGE SCALE GENOMIC DNA]</scope>
    <source>
        <strain evidence="7 8">SNUC 102</strain>
    </source>
</reference>
<keyword evidence="3 7" id="KW-0347">Helicase</keyword>
<keyword evidence="4" id="KW-0067">ATP-binding</keyword>
<organism evidence="7 8">
    <name type="scientific">Staphylococcus xylosus</name>
    <dbReference type="NCBI Taxonomy" id="1288"/>
    <lineage>
        <taxon>Bacteria</taxon>
        <taxon>Bacillati</taxon>
        <taxon>Bacillota</taxon>
        <taxon>Bacilli</taxon>
        <taxon>Bacillales</taxon>
        <taxon>Staphylococcaceae</taxon>
        <taxon>Staphylococcus</taxon>
    </lineage>
</organism>
<dbReference type="EMBL" id="QXUL01000008">
    <property type="protein sequence ID" value="RIN12265.1"/>
    <property type="molecule type" value="Genomic_DNA"/>
</dbReference>
<feature type="domain" description="Helicase ATP-binding" evidence="5">
    <location>
        <begin position="102"/>
        <end position="254"/>
    </location>
</feature>
<evidence type="ECO:0000313" key="7">
    <source>
        <dbReference type="EMBL" id="RIN12265.1"/>
    </source>
</evidence>
<dbReference type="Pfam" id="PF00270">
    <property type="entry name" value="DEAD"/>
    <property type="match status" value="1"/>
</dbReference>
<protein>
    <submittedName>
        <fullName evidence="7">DEAD/DEAH box helicase</fullName>
    </submittedName>
</protein>
<feature type="non-terminal residue" evidence="7">
    <location>
        <position position="508"/>
    </location>
</feature>
<keyword evidence="2" id="KW-0378">Hydrolase</keyword>
<dbReference type="AlphaFoldDB" id="A0A418IR16"/>
<evidence type="ECO:0000256" key="3">
    <source>
        <dbReference type="ARBA" id="ARBA00022806"/>
    </source>
</evidence>
<name>A0A418IR16_STAXY</name>
<dbReference type="Gene3D" id="3.40.50.300">
    <property type="entry name" value="P-loop containing nucleotide triphosphate hydrolases"/>
    <property type="match status" value="2"/>
</dbReference>
<gene>
    <name evidence="7" type="ORF">BU097_02560</name>
</gene>
<dbReference type="SUPFAM" id="SSF52540">
    <property type="entry name" value="P-loop containing nucleoside triphosphate hydrolases"/>
    <property type="match status" value="1"/>
</dbReference>
<dbReference type="PROSITE" id="PS51194">
    <property type="entry name" value="HELICASE_CTER"/>
    <property type="match status" value="1"/>
</dbReference>
<dbReference type="GO" id="GO:0004386">
    <property type="term" value="F:helicase activity"/>
    <property type="evidence" value="ECO:0007669"/>
    <property type="project" value="UniProtKB-KW"/>
</dbReference>
<dbReference type="InterPro" id="IPR027417">
    <property type="entry name" value="P-loop_NTPase"/>
</dbReference>
<sequence>MKNNNIEYQNFSDMFELAKYVSSKIDQEEGRNIVIKVLENWNSVCRESQEIWVNLIERAGFYPYISNLDYEKLSLQGSLRRNWFKSENLEEVYFHVKQKEIEIALNKNENIVVSAPTSFGKSLIIEEVIASKKYDNLLIIQPTLALIDETRRKLNKYNDYNIVVNSKQEIKDKNIFILTAERVLEMKSLPQINFLVVDEFYKISNRIDDERIDVLNIAIARIMYMNPQILFLTPNIDEISKSFLEKYNINFLNTTFSLVTNEIIDIEYNDSKDKKKKLFDILNSLKTPSLVYVESAKVAYNLAHDYMDYLKSKELKPVFNDEIPLIEWIESTISQKWEMKDILSHRIGIHNGDFPRHMTINQLKYFEEELLDVLFVTTSLIEGVNTSAKNVLIYSKKKGKNVLDYFDYQNIKGRAGRMGKHYIGKIYNFETPPKKEKFSLDVPFIDQEKVSDEVLLNLRDNDINYENKERIQEIKSKLPAELVEIFRDNAFSIERQKKLYFDVLENIS</sequence>
<proteinExistence type="predicted"/>
<dbReference type="RefSeq" id="WP_119603689.1">
    <property type="nucleotide sequence ID" value="NZ_QXUL01000008.1"/>
</dbReference>
<evidence type="ECO:0000313" key="8">
    <source>
        <dbReference type="Proteomes" id="UP000285567"/>
    </source>
</evidence>
<dbReference type="InterPro" id="IPR050474">
    <property type="entry name" value="Hel308_SKI2-like"/>
</dbReference>
<dbReference type="InterPro" id="IPR001650">
    <property type="entry name" value="Helicase_C-like"/>
</dbReference>